<evidence type="ECO:0000259" key="7">
    <source>
        <dbReference type="PROSITE" id="PS51918"/>
    </source>
</evidence>
<feature type="binding site" evidence="6">
    <location>
        <position position="56"/>
    </location>
    <ligand>
        <name>[4Fe-4S] cluster</name>
        <dbReference type="ChEBI" id="CHEBI:49883"/>
        <note>4Fe-4S-S-AdoMet</note>
    </ligand>
</feature>
<dbReference type="PIRSF" id="PIRSF004869">
    <property type="entry name" value="PflX_prd"/>
    <property type="match status" value="1"/>
</dbReference>
<dbReference type="InterPro" id="IPR007197">
    <property type="entry name" value="rSAM"/>
</dbReference>
<feature type="domain" description="Radical SAM core" evidence="7">
    <location>
        <begin position="35"/>
        <end position="286"/>
    </location>
</feature>
<dbReference type="GO" id="GO:0046872">
    <property type="term" value="F:metal ion binding"/>
    <property type="evidence" value="ECO:0007669"/>
    <property type="project" value="UniProtKB-KW"/>
</dbReference>
<evidence type="ECO:0000313" key="8">
    <source>
        <dbReference type="EMBL" id="HII83797.1"/>
    </source>
</evidence>
<keyword evidence="5 6" id="KW-0411">Iron-sulfur</keyword>
<keyword evidence="3 6" id="KW-0479">Metal-binding</keyword>
<dbReference type="InterPro" id="IPR006638">
    <property type="entry name" value="Elp3/MiaA/NifB-like_rSAM"/>
</dbReference>
<keyword evidence="1" id="KW-0004">4Fe-4S</keyword>
<dbReference type="InterPro" id="IPR016431">
    <property type="entry name" value="Pyrv-formate_lyase-activ_prd"/>
</dbReference>
<accession>A0A7J4TIG5</accession>
<dbReference type="Gene3D" id="3.20.20.70">
    <property type="entry name" value="Aldolase class I"/>
    <property type="match status" value="1"/>
</dbReference>
<dbReference type="GO" id="GO:0051539">
    <property type="term" value="F:4 iron, 4 sulfur cluster binding"/>
    <property type="evidence" value="ECO:0007669"/>
    <property type="project" value="UniProtKB-KW"/>
</dbReference>
<evidence type="ECO:0000256" key="4">
    <source>
        <dbReference type="ARBA" id="ARBA00023004"/>
    </source>
</evidence>
<feature type="binding site" evidence="6">
    <location>
        <position position="52"/>
    </location>
    <ligand>
        <name>[4Fe-4S] cluster</name>
        <dbReference type="ChEBI" id="CHEBI:49883"/>
        <note>4Fe-4S-S-AdoMet</note>
    </ligand>
</feature>
<dbReference type="EMBL" id="DUHE01000087">
    <property type="protein sequence ID" value="HII83797.1"/>
    <property type="molecule type" value="Genomic_DNA"/>
</dbReference>
<keyword evidence="4 6" id="KW-0408">Iron</keyword>
<comment type="cofactor">
    <cofactor evidence="6">
        <name>[4Fe-4S] cluster</name>
        <dbReference type="ChEBI" id="CHEBI:49883"/>
    </cofactor>
    <text evidence="6">Binds 1 [4Fe-4S] cluster. The cluster is coordinated with 3 cysteines and an exchangeable S-adenosyl-L-methionine.</text>
</comment>
<name>A0A7J4TIG5_9EURY</name>
<comment type="caution">
    <text evidence="8">The sequence shown here is derived from an EMBL/GenBank/DDBJ whole genome shotgun (WGS) entry which is preliminary data.</text>
</comment>
<evidence type="ECO:0000256" key="3">
    <source>
        <dbReference type="ARBA" id="ARBA00022723"/>
    </source>
</evidence>
<keyword evidence="2 6" id="KW-0949">S-adenosyl-L-methionine</keyword>
<gene>
    <name evidence="8" type="ORF">HA271_02920</name>
</gene>
<evidence type="ECO:0000313" key="9">
    <source>
        <dbReference type="Proteomes" id="UP000586031"/>
    </source>
</evidence>
<protein>
    <submittedName>
        <fullName evidence="8">Radical SAM protein</fullName>
    </submittedName>
</protein>
<evidence type="ECO:0000256" key="6">
    <source>
        <dbReference type="PIRSR" id="PIRSR004869-50"/>
    </source>
</evidence>
<dbReference type="SUPFAM" id="SSF102114">
    <property type="entry name" value="Radical SAM enzymes"/>
    <property type="match status" value="1"/>
</dbReference>
<feature type="binding site" evidence="6">
    <location>
        <position position="59"/>
    </location>
    <ligand>
        <name>[4Fe-4S] cluster</name>
        <dbReference type="ChEBI" id="CHEBI:49883"/>
        <note>4Fe-4S-S-AdoMet</note>
    </ligand>
</feature>
<dbReference type="InterPro" id="IPR058240">
    <property type="entry name" value="rSAM_sf"/>
</dbReference>
<dbReference type="Pfam" id="PF04055">
    <property type="entry name" value="Radical_SAM"/>
    <property type="match status" value="1"/>
</dbReference>
<dbReference type="SFLD" id="SFLDS00029">
    <property type="entry name" value="Radical_SAM"/>
    <property type="match status" value="1"/>
</dbReference>
<evidence type="ECO:0000256" key="2">
    <source>
        <dbReference type="ARBA" id="ARBA00022691"/>
    </source>
</evidence>
<dbReference type="PANTHER" id="PTHR30352:SF22">
    <property type="entry name" value="PYRUVATE FORMATE-LYASE ACTIVATING ENZYME HOMOLOG"/>
    <property type="match status" value="1"/>
</dbReference>
<dbReference type="PANTHER" id="PTHR30352">
    <property type="entry name" value="PYRUVATE FORMATE-LYASE-ACTIVATING ENZYME"/>
    <property type="match status" value="1"/>
</dbReference>
<dbReference type="PROSITE" id="PS51918">
    <property type="entry name" value="RADICAL_SAM"/>
    <property type="match status" value="1"/>
</dbReference>
<evidence type="ECO:0000256" key="1">
    <source>
        <dbReference type="ARBA" id="ARBA00022485"/>
    </source>
</evidence>
<organism evidence="8 9">
    <name type="scientific">Methanobacterium subterraneum</name>
    <dbReference type="NCBI Taxonomy" id="59277"/>
    <lineage>
        <taxon>Archaea</taxon>
        <taxon>Methanobacteriati</taxon>
        <taxon>Methanobacteriota</taxon>
        <taxon>Methanomada group</taxon>
        <taxon>Methanobacteria</taxon>
        <taxon>Methanobacteriales</taxon>
        <taxon>Methanobacteriaceae</taxon>
        <taxon>Methanobacterium</taxon>
    </lineage>
</organism>
<dbReference type="SMART" id="SM00729">
    <property type="entry name" value="Elp3"/>
    <property type="match status" value="1"/>
</dbReference>
<dbReference type="GO" id="GO:0003824">
    <property type="term" value="F:catalytic activity"/>
    <property type="evidence" value="ECO:0007669"/>
    <property type="project" value="InterPro"/>
</dbReference>
<proteinExistence type="predicted"/>
<evidence type="ECO:0000256" key="5">
    <source>
        <dbReference type="ARBA" id="ARBA00023014"/>
    </source>
</evidence>
<dbReference type="Proteomes" id="UP000586031">
    <property type="component" value="Unassembled WGS sequence"/>
</dbReference>
<dbReference type="InterPro" id="IPR013785">
    <property type="entry name" value="Aldolase_TIM"/>
</dbReference>
<dbReference type="AlphaFoldDB" id="A0A7J4TIG5"/>
<sequence>MKDLAKCQLCPWNCKANRLEGEMGVCHSGLPEVAYTGLTPVLKTFAVTLLACSFRCIYCNAYRISQYPDSGWIYRGYVPPDKLVSEVMNAFTTSFAQKIGVKKLSFTGGEPSINTPYLEEIVKMLGEDLPDLEVGVATNGFCTHSTMQRLEKFSNYLNFEIKAFNNELHQAITGAPVENVLENAEWLGRNHPEKIRVFRTVVIPGINDSEIPQIARFLHDIDPNLPYRLVGFRPHFMLYYHPAPSRDYMQKLVRECRDMGLENVDYSGYYPGGNLIMDSSLKNGLKNSNRILNQAGCYRSPRICGDCPENGSCPAIVLEPWTNLPQE</sequence>
<reference evidence="9" key="1">
    <citation type="journal article" date="2020" name="bioRxiv">
        <title>A rank-normalized archaeal taxonomy based on genome phylogeny resolves widespread incomplete and uneven classifications.</title>
        <authorList>
            <person name="Rinke C."/>
            <person name="Chuvochina M."/>
            <person name="Mussig A.J."/>
            <person name="Chaumeil P.-A."/>
            <person name="Waite D.W."/>
            <person name="Whitman W.B."/>
            <person name="Parks D.H."/>
            <person name="Hugenholtz P."/>
        </authorList>
    </citation>
    <scope>NUCLEOTIDE SEQUENCE [LARGE SCALE GENOMIC DNA]</scope>
</reference>
<dbReference type="InterPro" id="IPR034457">
    <property type="entry name" value="Organic_radical-activating"/>
</dbReference>
<dbReference type="SFLD" id="SFLDG01067">
    <property type="entry name" value="SPASM/twitch_domain_containing"/>
    <property type="match status" value="1"/>
</dbReference>
<dbReference type="CDD" id="cd01335">
    <property type="entry name" value="Radical_SAM"/>
    <property type="match status" value="1"/>
</dbReference>